<dbReference type="Proteomes" id="UP000024376">
    <property type="component" value="Unassembled WGS sequence"/>
</dbReference>
<comment type="subcellular location">
    <subcellularLocation>
        <location evidence="1">Endomembrane system</location>
        <topology evidence="1">Multi-pass membrane protein</topology>
    </subcellularLocation>
</comment>
<evidence type="ECO:0000256" key="2">
    <source>
        <dbReference type="ARBA" id="ARBA00007049"/>
    </source>
</evidence>
<feature type="transmembrane region" description="Helical" evidence="7">
    <location>
        <begin position="179"/>
        <end position="204"/>
    </location>
</feature>
<name>A0A024S5G8_HYPJR</name>
<evidence type="ECO:0000256" key="4">
    <source>
        <dbReference type="ARBA" id="ARBA00022989"/>
    </source>
</evidence>
<dbReference type="GO" id="GO:0012505">
    <property type="term" value="C:endomembrane system"/>
    <property type="evidence" value="ECO:0007669"/>
    <property type="project" value="UniProtKB-SubCell"/>
</dbReference>
<feature type="transmembrane region" description="Helical" evidence="7">
    <location>
        <begin position="240"/>
        <end position="262"/>
    </location>
</feature>
<feature type="compositionally biased region" description="Low complexity" evidence="6">
    <location>
        <begin position="1"/>
        <end position="16"/>
    </location>
</feature>
<feature type="transmembrane region" description="Helical" evidence="7">
    <location>
        <begin position="78"/>
        <end position="102"/>
    </location>
</feature>
<evidence type="ECO:0000256" key="7">
    <source>
        <dbReference type="SAM" id="Phobius"/>
    </source>
</evidence>
<feature type="region of interest" description="Disordered" evidence="6">
    <location>
        <begin position="1"/>
        <end position="25"/>
    </location>
</feature>
<evidence type="ECO:0000256" key="5">
    <source>
        <dbReference type="ARBA" id="ARBA00023136"/>
    </source>
</evidence>
<proteinExistence type="inferred from homology"/>
<protein>
    <submittedName>
        <fullName evidence="8">Vacuolar iron transporter</fullName>
    </submittedName>
</protein>
<organism evidence="8 9">
    <name type="scientific">Hypocrea jecorina (strain ATCC 56765 / BCRC 32924 / NRRL 11460 / Rut C-30)</name>
    <name type="common">Trichoderma reesei</name>
    <dbReference type="NCBI Taxonomy" id="1344414"/>
    <lineage>
        <taxon>Eukaryota</taxon>
        <taxon>Fungi</taxon>
        <taxon>Dikarya</taxon>
        <taxon>Ascomycota</taxon>
        <taxon>Pezizomycotina</taxon>
        <taxon>Sordariomycetes</taxon>
        <taxon>Hypocreomycetidae</taxon>
        <taxon>Hypocreales</taxon>
        <taxon>Hypocreaceae</taxon>
        <taxon>Trichoderma</taxon>
    </lineage>
</organism>
<dbReference type="InterPro" id="IPR008217">
    <property type="entry name" value="Ccc1_fam"/>
</dbReference>
<dbReference type="GO" id="GO:0005384">
    <property type="term" value="F:manganese ion transmembrane transporter activity"/>
    <property type="evidence" value="ECO:0007669"/>
    <property type="project" value="InterPro"/>
</dbReference>
<keyword evidence="3 7" id="KW-0812">Transmembrane</keyword>
<accession>A0A024S5G8</accession>
<dbReference type="OrthoDB" id="73465at2759"/>
<keyword evidence="4 7" id="KW-1133">Transmembrane helix</keyword>
<evidence type="ECO:0000313" key="9">
    <source>
        <dbReference type="Proteomes" id="UP000024376"/>
    </source>
</evidence>
<dbReference type="EMBL" id="KI911151">
    <property type="protein sequence ID" value="ETS00579.1"/>
    <property type="molecule type" value="Genomic_DNA"/>
</dbReference>
<dbReference type="AlphaFoldDB" id="A0A024S5G8"/>
<dbReference type="HOGENOM" id="CLU_038957_0_2_1"/>
<evidence type="ECO:0000256" key="3">
    <source>
        <dbReference type="ARBA" id="ARBA00022692"/>
    </source>
</evidence>
<gene>
    <name evidence="8" type="ORF">M419DRAFT_82998</name>
</gene>
<sequence length="270" mass="29569">MSQPPSESSPLLPAEPAIERPWDNKSIIQPDSSSITSSVSSSMDLTDVLRDVIIGFSDGLTVPFALTAGLSSLGSTKLVIMGGMAELFSGMISMGLGAYLAAVTERDHYNSEEQRELSLVDCSLPQEQRDDIFCILEQYNISRQAAAPLVEELCKNREQWIRFRMDFSLRLEKPNIHRAWISGLTMGLSYFVGGLIPMIPYFVMSKVGDALFVSIAVTVVILLGFGYVKNYVAIRNHRAGLWGAIQTLIIGVLAAGTSYVLVKALDRTDV</sequence>
<evidence type="ECO:0000313" key="8">
    <source>
        <dbReference type="EMBL" id="ETS00579.1"/>
    </source>
</evidence>
<dbReference type="KEGG" id="trr:M419DRAFT_82998"/>
<feature type="transmembrane region" description="Helical" evidence="7">
    <location>
        <begin position="210"/>
        <end position="228"/>
    </location>
</feature>
<dbReference type="Pfam" id="PF01988">
    <property type="entry name" value="VIT1"/>
    <property type="match status" value="1"/>
</dbReference>
<dbReference type="GO" id="GO:0030026">
    <property type="term" value="P:intracellular manganese ion homeostasis"/>
    <property type="evidence" value="ECO:0007669"/>
    <property type="project" value="InterPro"/>
</dbReference>
<evidence type="ECO:0000256" key="6">
    <source>
        <dbReference type="SAM" id="MobiDB-lite"/>
    </source>
</evidence>
<comment type="similarity">
    <text evidence="2">Belongs to the CCC1 family.</text>
</comment>
<reference evidence="9" key="1">
    <citation type="journal article" date="2013" name="Ind. Biotechnol.">
        <title>Comparative genomics analysis of Trichoderma reesei strains.</title>
        <authorList>
            <person name="Koike H."/>
            <person name="Aerts A."/>
            <person name="LaButti K."/>
            <person name="Grigoriev I.V."/>
            <person name="Baker S.E."/>
        </authorList>
    </citation>
    <scope>NUCLEOTIDE SEQUENCE [LARGE SCALE GENOMIC DNA]</scope>
    <source>
        <strain evidence="9">ATCC 56765 / BCRC 32924 / NRRL 11460 / Rut C-30</strain>
    </source>
</reference>
<evidence type="ECO:0000256" key="1">
    <source>
        <dbReference type="ARBA" id="ARBA00004127"/>
    </source>
</evidence>
<dbReference type="CDD" id="cd02435">
    <property type="entry name" value="CCC1"/>
    <property type="match status" value="1"/>
</dbReference>
<keyword evidence="5 7" id="KW-0472">Membrane</keyword>
<dbReference type="PANTHER" id="PTHR31851">
    <property type="entry name" value="FE(2+)/MN(2+) TRANSPORTER PCL1"/>
    <property type="match status" value="1"/>
</dbReference>